<organism evidence="2 3">
    <name type="scientific">Orbilia ellipsospora</name>
    <dbReference type="NCBI Taxonomy" id="2528407"/>
    <lineage>
        <taxon>Eukaryota</taxon>
        <taxon>Fungi</taxon>
        <taxon>Dikarya</taxon>
        <taxon>Ascomycota</taxon>
        <taxon>Pezizomycotina</taxon>
        <taxon>Orbiliomycetes</taxon>
        <taxon>Orbiliales</taxon>
        <taxon>Orbiliaceae</taxon>
        <taxon>Orbilia</taxon>
    </lineage>
</organism>
<feature type="chain" id="PRO_5043698768" description="AA1-like domain-containing protein" evidence="1">
    <location>
        <begin position="20"/>
        <end position="159"/>
    </location>
</feature>
<dbReference type="AlphaFoldDB" id="A0AAV9XKK5"/>
<dbReference type="Proteomes" id="UP001365542">
    <property type="component" value="Unassembled WGS sequence"/>
</dbReference>
<keyword evidence="3" id="KW-1185">Reference proteome</keyword>
<keyword evidence="1" id="KW-0732">Signal</keyword>
<comment type="caution">
    <text evidence="2">The sequence shown here is derived from an EMBL/GenBank/DDBJ whole genome shotgun (WGS) entry which is preliminary data.</text>
</comment>
<accession>A0AAV9XKK5</accession>
<protein>
    <recommendedName>
        <fullName evidence="4">AA1-like domain-containing protein</fullName>
    </recommendedName>
</protein>
<gene>
    <name evidence="2" type="ORF">TWF694_006284</name>
</gene>
<proteinExistence type="predicted"/>
<evidence type="ECO:0000313" key="2">
    <source>
        <dbReference type="EMBL" id="KAK6542325.1"/>
    </source>
</evidence>
<feature type="signal peptide" evidence="1">
    <location>
        <begin position="1"/>
        <end position="19"/>
    </location>
</feature>
<name>A0AAV9XKK5_9PEZI</name>
<reference evidence="2 3" key="1">
    <citation type="submission" date="2019-10" db="EMBL/GenBank/DDBJ databases">
        <authorList>
            <person name="Palmer J.M."/>
        </authorList>
    </citation>
    <scope>NUCLEOTIDE SEQUENCE [LARGE SCALE GENOMIC DNA]</scope>
    <source>
        <strain evidence="2 3">TWF694</strain>
    </source>
</reference>
<dbReference type="Gene3D" id="2.40.350.20">
    <property type="match status" value="1"/>
</dbReference>
<evidence type="ECO:0000256" key="1">
    <source>
        <dbReference type="SAM" id="SignalP"/>
    </source>
</evidence>
<evidence type="ECO:0008006" key="4">
    <source>
        <dbReference type="Google" id="ProtNLM"/>
    </source>
</evidence>
<sequence length="159" mass="17239">MRFSTLLLPALSLAATIHAAPVEEESNIAARASTSNPYFTVTNFSNSGQPHSVTSFVYFKVKSEPFGQTAECTAQKNGPIATAGYWTKCKPSSFGFGFTYDKTSKAYVLTITQNTGGNLLTGAVTVPNKQKTIVNKINPNGNVQSLVHEKNFRVWANLQ</sequence>
<dbReference type="EMBL" id="JAVHJO010000002">
    <property type="protein sequence ID" value="KAK6542325.1"/>
    <property type="molecule type" value="Genomic_DNA"/>
</dbReference>
<evidence type="ECO:0000313" key="3">
    <source>
        <dbReference type="Proteomes" id="UP001365542"/>
    </source>
</evidence>